<dbReference type="Proteomes" id="UP000001423">
    <property type="component" value="Chromosome"/>
</dbReference>
<dbReference type="Pfam" id="PF13148">
    <property type="entry name" value="DUF3987"/>
    <property type="match status" value="1"/>
</dbReference>
<organism evidence="1 2">
    <name type="scientific">Prochlorococcus marinus (strain MIT 9313)</name>
    <dbReference type="NCBI Taxonomy" id="74547"/>
    <lineage>
        <taxon>Bacteria</taxon>
        <taxon>Bacillati</taxon>
        <taxon>Cyanobacteriota</taxon>
        <taxon>Cyanophyceae</taxon>
        <taxon>Synechococcales</taxon>
        <taxon>Prochlorococcaceae</taxon>
        <taxon>Prochlorococcus</taxon>
    </lineage>
</organism>
<evidence type="ECO:0000313" key="1">
    <source>
        <dbReference type="EMBL" id="CAE20557.1"/>
    </source>
</evidence>
<reference evidence="1 2" key="1">
    <citation type="journal article" date="2003" name="Nature">
        <title>Genome divergence in two Prochlorococcus ecotypes reflects oceanic niche differentiation.</title>
        <authorList>
            <person name="Rocap G."/>
            <person name="Larimer F.W."/>
            <person name="Lamerdin J.E."/>
            <person name="Malfatti S."/>
            <person name="Chain P."/>
            <person name="Ahlgren N.A."/>
            <person name="Arellano A."/>
            <person name="Coleman M."/>
            <person name="Hauser L."/>
            <person name="Hess W.R."/>
            <person name="Johnson Z.I."/>
            <person name="Land M.L."/>
            <person name="Lindell D."/>
            <person name="Post A.F."/>
            <person name="Regala W."/>
            <person name="Shah M."/>
            <person name="Shaw S.L."/>
            <person name="Steglich C."/>
            <person name="Sullivan M.B."/>
            <person name="Ting C.S."/>
            <person name="Tolonen A."/>
            <person name="Webb E.A."/>
            <person name="Zinser E.R."/>
            <person name="Chisholm S.W."/>
        </authorList>
    </citation>
    <scope>NUCLEOTIDE SEQUENCE [LARGE SCALE GENOMIC DNA]</scope>
    <source>
        <strain evidence="2">MIT 9313</strain>
    </source>
</reference>
<proteinExistence type="predicted"/>
<accession>Q7TV40</accession>
<name>Q7TV40_PROMM</name>
<evidence type="ECO:0000313" key="2">
    <source>
        <dbReference type="Proteomes" id="UP000001423"/>
    </source>
</evidence>
<dbReference type="AlphaFoldDB" id="Q7TV40"/>
<dbReference type="HOGENOM" id="CLU_1093544_0_0_3"/>
<gene>
    <name evidence="1" type="ordered locus">PMT_0382</name>
</gene>
<dbReference type="KEGG" id="pmt:PMT_0382"/>
<sequence length="254" mass="27844">MWLGNYSKPTALTVGTPTRSSALEVIRSVLGRSGGKPSNTATGGPPMTDLQSVVDHHSTIPDEAIRDAAKSIRVAQGRQRFSFDNLLPSDLARAVEMVTEVLPADALTSVFTLLCGYSGLLKLGTKVSPDGRYWVPANLYVGLVGPSGLTKSPIQKALISDPSRQLQQEEKARYDLLLKVWEDSEPQDREKHPARRCPLHQKEFSPEALGMWLQFYEQAGLGVLLTRAELSGMLRSLEADTRRGRGTAEAQFLE</sequence>
<keyword evidence="2" id="KW-1185">Reference proteome</keyword>
<protein>
    <submittedName>
        <fullName evidence="1">Possible Signal peptidase I</fullName>
    </submittedName>
</protein>
<dbReference type="InterPro" id="IPR025048">
    <property type="entry name" value="DUF3987"/>
</dbReference>
<dbReference type="EMBL" id="BX548175">
    <property type="protein sequence ID" value="CAE20557.1"/>
    <property type="molecule type" value="Genomic_DNA"/>
</dbReference>